<dbReference type="Proteomes" id="UP000826271">
    <property type="component" value="Unassembled WGS sequence"/>
</dbReference>
<evidence type="ECO:0000313" key="2">
    <source>
        <dbReference type="Proteomes" id="UP000826271"/>
    </source>
</evidence>
<reference evidence="1" key="1">
    <citation type="submission" date="2019-10" db="EMBL/GenBank/DDBJ databases">
        <authorList>
            <person name="Zhang R."/>
            <person name="Pan Y."/>
            <person name="Wang J."/>
            <person name="Ma R."/>
            <person name="Yu S."/>
        </authorList>
    </citation>
    <scope>NUCLEOTIDE SEQUENCE</scope>
    <source>
        <strain evidence="1">LA-IB0</strain>
        <tissue evidence="1">Leaf</tissue>
    </source>
</reference>
<proteinExistence type="predicted"/>
<sequence>MKLEKAAEVYCKAKDRDNLSSLTDGEDRYAIQRDLAYTLKECQQILFLRGNKILYREKGKPFLSDLYCTLP</sequence>
<accession>A0AAV6Y600</accession>
<dbReference type="EMBL" id="WHWC01000002">
    <property type="protein sequence ID" value="KAG8389180.1"/>
    <property type="molecule type" value="Genomic_DNA"/>
</dbReference>
<evidence type="ECO:0000313" key="1">
    <source>
        <dbReference type="EMBL" id="KAG8389180.1"/>
    </source>
</evidence>
<dbReference type="AlphaFoldDB" id="A0AAV6Y600"/>
<gene>
    <name evidence="1" type="ORF">BUALT_Bualt02G0202200</name>
</gene>
<protein>
    <submittedName>
        <fullName evidence="1">Uncharacterized protein</fullName>
    </submittedName>
</protein>
<name>A0AAV6Y600_9LAMI</name>
<keyword evidence="2" id="KW-1185">Reference proteome</keyword>
<organism evidence="1 2">
    <name type="scientific">Buddleja alternifolia</name>
    <dbReference type="NCBI Taxonomy" id="168488"/>
    <lineage>
        <taxon>Eukaryota</taxon>
        <taxon>Viridiplantae</taxon>
        <taxon>Streptophyta</taxon>
        <taxon>Embryophyta</taxon>
        <taxon>Tracheophyta</taxon>
        <taxon>Spermatophyta</taxon>
        <taxon>Magnoliopsida</taxon>
        <taxon>eudicotyledons</taxon>
        <taxon>Gunneridae</taxon>
        <taxon>Pentapetalae</taxon>
        <taxon>asterids</taxon>
        <taxon>lamiids</taxon>
        <taxon>Lamiales</taxon>
        <taxon>Scrophulariaceae</taxon>
        <taxon>Buddlejeae</taxon>
        <taxon>Buddleja</taxon>
    </lineage>
</organism>
<comment type="caution">
    <text evidence="1">The sequence shown here is derived from an EMBL/GenBank/DDBJ whole genome shotgun (WGS) entry which is preliminary data.</text>
</comment>